<evidence type="ECO:0000313" key="1">
    <source>
        <dbReference type="EMBL" id="SFI15740.1"/>
    </source>
</evidence>
<gene>
    <name evidence="2" type="ORF">DFO67_102163</name>
    <name evidence="1" type="ORF">SAMN04487959_12224</name>
</gene>
<evidence type="ECO:0000313" key="2">
    <source>
        <dbReference type="EMBL" id="TDX32214.1"/>
    </source>
</evidence>
<reference evidence="2 4" key="2">
    <citation type="submission" date="2019-03" db="EMBL/GenBank/DDBJ databases">
        <title>Freshwater and sediment microbial communities from various areas in North America, analyzing microbe dynamics in response to fracking.</title>
        <authorList>
            <person name="Lamendella R."/>
        </authorList>
    </citation>
    <scope>NUCLEOTIDE SEQUENCE [LARGE SCALE GENOMIC DNA]</scope>
    <source>
        <strain evidence="2 4">6_TX</strain>
    </source>
</reference>
<dbReference type="Proteomes" id="UP000294489">
    <property type="component" value="Unassembled WGS sequence"/>
</dbReference>
<proteinExistence type="predicted"/>
<accession>A0A1I3FWX7</accession>
<sequence length="39" mass="4276">MAFWGVVDVWPAIILILPPGVLGVSEKLICPKPARFVSR</sequence>
<reference evidence="1 3" key="1">
    <citation type="submission" date="2016-10" db="EMBL/GenBank/DDBJ databases">
        <authorList>
            <person name="de Groot N.N."/>
        </authorList>
    </citation>
    <scope>NUCLEOTIDE SEQUENCE [LARGE SCALE GENOMIC DNA]</scope>
    <source>
        <strain evidence="1 3">CGMCC 1.6848</strain>
    </source>
</reference>
<protein>
    <submittedName>
        <fullName evidence="1">Uncharacterized protein</fullName>
    </submittedName>
</protein>
<evidence type="ECO:0000313" key="3">
    <source>
        <dbReference type="Proteomes" id="UP000199040"/>
    </source>
</evidence>
<dbReference type="Proteomes" id="UP000199040">
    <property type="component" value="Unassembled WGS sequence"/>
</dbReference>
<organism evidence="1 3">
    <name type="scientific">Modicisalibacter xianhensis</name>
    <dbReference type="NCBI Taxonomy" id="442341"/>
    <lineage>
        <taxon>Bacteria</taxon>
        <taxon>Pseudomonadati</taxon>
        <taxon>Pseudomonadota</taxon>
        <taxon>Gammaproteobacteria</taxon>
        <taxon>Oceanospirillales</taxon>
        <taxon>Halomonadaceae</taxon>
        <taxon>Modicisalibacter</taxon>
    </lineage>
</organism>
<dbReference type="AlphaFoldDB" id="A0A1I3FWX7"/>
<dbReference type="EMBL" id="SOEC01000002">
    <property type="protein sequence ID" value="TDX32214.1"/>
    <property type="molecule type" value="Genomic_DNA"/>
</dbReference>
<dbReference type="EMBL" id="FOPY01000022">
    <property type="protein sequence ID" value="SFI15740.1"/>
    <property type="molecule type" value="Genomic_DNA"/>
</dbReference>
<keyword evidence="3" id="KW-1185">Reference proteome</keyword>
<dbReference type="STRING" id="442341.SAMN04487959_12224"/>
<evidence type="ECO:0000313" key="4">
    <source>
        <dbReference type="Proteomes" id="UP000294489"/>
    </source>
</evidence>
<name>A0A1I3FWX7_9GAMM</name>